<keyword evidence="2" id="KW-0472">Membrane</keyword>
<evidence type="ECO:0000313" key="4">
    <source>
        <dbReference type="EMBL" id="GAA4754044.1"/>
    </source>
</evidence>
<organism evidence="4 5">
    <name type="scientific">Nocardioides endophyticus</name>
    <dbReference type="NCBI Taxonomy" id="1353775"/>
    <lineage>
        <taxon>Bacteria</taxon>
        <taxon>Bacillati</taxon>
        <taxon>Actinomycetota</taxon>
        <taxon>Actinomycetes</taxon>
        <taxon>Propionibacteriales</taxon>
        <taxon>Nocardioidaceae</taxon>
        <taxon>Nocardioides</taxon>
    </lineage>
</organism>
<sequence length="879" mass="93016">MNARLGRTAWIVPAVVVLAVTALAGAGAAAPHQLDEPRAPYVAAAAPEPVGRQGAAKDAWSETKTIQRTVVDADGSMRSYPFADPFNVTVDVDHTKNLRGRERVEISWKGAQPSAGRASDPYGIGGLNQEYPVVIMQCRGVGATVKPETCWTSSFSQRSQISRSSSDATWTRDVHADPADKEKVSGPTDFPTATDCPSIIREGEFYTHLTPFVSKKGVVYSACDKDHMPPEAAADAAFPAAEIAAYTDADGRGSVQFEVRSDLENESLGCNDKTACSIVVVPITGISCDQASTTVSNDLAPVEKSCRKTGQWAPGSSNFVNLSVDQAVSPSLWWAASNWRNRFVVPITFGLPPDTCDVLDSRAPTGFYGSELLAQAALQWSPAYCLNKKRFKFQLNQMSDEAGWNLMRSGEGTAAVVSSEHEAGTDPVGYAPTAVSGFGIGYLIDKPDNAGEFTDLRLNARLVAKLLTQSYLGSGLGVDHPGIGDNPWGIMTDPEFIALNPGLTRNASETGAALLSLSNSSDIIEQLTEWIAQDKDAMAFIGGKSDPWGMKVNPAYRKIDLPTAEWPLLDTFVPETEIECWQANPPTYFNLLAAPVTTLAKISTALLDSWPNTQTRCDTDVSTTPHTYKLGRVDRQSYGARFMLGIVSLGDAARYGLRTAALEARKGSYVAPTNASLAAAVKLTQQKDELGPFVLDQAAVRKSRTAYPGTMAVYTAARLQNLDEGDARKVAQFIRVSTSEGQRQGSGNGELPGGFLPITAKGVTASYHASAQDVADAIEAQKKPGAKPSDKPSESGDGTPDGGAVTPPVSAPTGDEPSAAPSASATPSAAPEATTMQATQAVGSDLAGGLLPALLLMGIVGCAATVVIRVGTPFFRGRR</sequence>
<protein>
    <submittedName>
        <fullName evidence="4">Uncharacterized protein</fullName>
    </submittedName>
</protein>
<accession>A0ABP8ZEB1</accession>
<feature type="chain" id="PRO_5045157106" evidence="3">
    <location>
        <begin position="25"/>
        <end position="879"/>
    </location>
</feature>
<evidence type="ECO:0000256" key="2">
    <source>
        <dbReference type="SAM" id="Phobius"/>
    </source>
</evidence>
<dbReference type="RefSeq" id="WP_345529239.1">
    <property type="nucleotide sequence ID" value="NZ_BAABKN010000029.1"/>
</dbReference>
<feature type="signal peptide" evidence="3">
    <location>
        <begin position="1"/>
        <end position="24"/>
    </location>
</feature>
<dbReference type="Proteomes" id="UP001499882">
    <property type="component" value="Unassembled WGS sequence"/>
</dbReference>
<keyword evidence="3" id="KW-0732">Signal</keyword>
<dbReference type="SUPFAM" id="SSF53850">
    <property type="entry name" value="Periplasmic binding protein-like II"/>
    <property type="match status" value="1"/>
</dbReference>
<dbReference type="EMBL" id="BAABKN010000029">
    <property type="protein sequence ID" value="GAA4754044.1"/>
    <property type="molecule type" value="Genomic_DNA"/>
</dbReference>
<proteinExistence type="predicted"/>
<reference evidence="5" key="1">
    <citation type="journal article" date="2019" name="Int. J. Syst. Evol. Microbiol.">
        <title>The Global Catalogue of Microorganisms (GCM) 10K type strain sequencing project: providing services to taxonomists for standard genome sequencing and annotation.</title>
        <authorList>
            <consortium name="The Broad Institute Genomics Platform"/>
            <consortium name="The Broad Institute Genome Sequencing Center for Infectious Disease"/>
            <person name="Wu L."/>
            <person name="Ma J."/>
        </authorList>
    </citation>
    <scope>NUCLEOTIDE SEQUENCE [LARGE SCALE GENOMIC DNA]</scope>
    <source>
        <strain evidence="5">JCM 18532</strain>
    </source>
</reference>
<feature type="compositionally biased region" description="Low complexity" evidence="1">
    <location>
        <begin position="816"/>
        <end position="835"/>
    </location>
</feature>
<feature type="compositionally biased region" description="Low complexity" evidence="1">
    <location>
        <begin position="156"/>
        <end position="166"/>
    </location>
</feature>
<keyword evidence="2" id="KW-1133">Transmembrane helix</keyword>
<feature type="compositionally biased region" description="Basic and acidic residues" evidence="1">
    <location>
        <begin position="170"/>
        <end position="184"/>
    </location>
</feature>
<evidence type="ECO:0000256" key="1">
    <source>
        <dbReference type="SAM" id="MobiDB-lite"/>
    </source>
</evidence>
<keyword evidence="2" id="KW-0812">Transmembrane</keyword>
<comment type="caution">
    <text evidence="4">The sequence shown here is derived from an EMBL/GenBank/DDBJ whole genome shotgun (WGS) entry which is preliminary data.</text>
</comment>
<keyword evidence="5" id="KW-1185">Reference proteome</keyword>
<dbReference type="Gene3D" id="3.40.190.10">
    <property type="entry name" value="Periplasmic binding protein-like II"/>
    <property type="match status" value="2"/>
</dbReference>
<feature type="region of interest" description="Disordered" evidence="1">
    <location>
        <begin position="781"/>
        <end position="836"/>
    </location>
</feature>
<feature type="region of interest" description="Disordered" evidence="1">
    <location>
        <begin position="156"/>
        <end position="190"/>
    </location>
</feature>
<evidence type="ECO:0000313" key="5">
    <source>
        <dbReference type="Proteomes" id="UP001499882"/>
    </source>
</evidence>
<evidence type="ECO:0000256" key="3">
    <source>
        <dbReference type="SAM" id="SignalP"/>
    </source>
</evidence>
<gene>
    <name evidence="4" type="ORF">GCM10023350_44250</name>
</gene>
<feature type="transmembrane region" description="Helical" evidence="2">
    <location>
        <begin position="846"/>
        <end position="870"/>
    </location>
</feature>
<name>A0ABP8ZEB1_9ACTN</name>